<dbReference type="PANTHER" id="PTHR12029:SF11">
    <property type="entry name" value="METHYLTRANSFERASE TARBP1-RELATED"/>
    <property type="match status" value="1"/>
</dbReference>
<dbReference type="Proteomes" id="UP000811609">
    <property type="component" value="Chromosome 11"/>
</dbReference>
<proteinExistence type="predicted"/>
<organism evidence="1 2">
    <name type="scientific">Carya illinoinensis</name>
    <name type="common">Pecan</name>
    <dbReference type="NCBI Taxonomy" id="32201"/>
    <lineage>
        <taxon>Eukaryota</taxon>
        <taxon>Viridiplantae</taxon>
        <taxon>Streptophyta</taxon>
        <taxon>Embryophyta</taxon>
        <taxon>Tracheophyta</taxon>
        <taxon>Spermatophyta</taxon>
        <taxon>Magnoliopsida</taxon>
        <taxon>eudicotyledons</taxon>
        <taxon>Gunneridae</taxon>
        <taxon>Pentapetalae</taxon>
        <taxon>rosids</taxon>
        <taxon>fabids</taxon>
        <taxon>Fagales</taxon>
        <taxon>Juglandaceae</taxon>
        <taxon>Carya</taxon>
    </lineage>
</organism>
<evidence type="ECO:0000313" key="1">
    <source>
        <dbReference type="EMBL" id="KAG6635865.1"/>
    </source>
</evidence>
<keyword evidence="2" id="KW-1185">Reference proteome</keyword>
<dbReference type="GO" id="GO:0030488">
    <property type="term" value="P:tRNA methylation"/>
    <property type="evidence" value="ECO:0007669"/>
    <property type="project" value="TreeGrafter"/>
</dbReference>
<gene>
    <name evidence="1" type="ORF">CIPAW_11G072500</name>
</gene>
<protein>
    <submittedName>
        <fullName evidence="1">Uncharacterized protein</fullName>
    </submittedName>
</protein>
<dbReference type="AlphaFoldDB" id="A0A8T1NZK9"/>
<reference evidence="1" key="1">
    <citation type="submission" date="2020-12" db="EMBL/GenBank/DDBJ databases">
        <title>WGS assembly of Carya illinoinensis cv. Pawnee.</title>
        <authorList>
            <person name="Platts A."/>
            <person name="Shu S."/>
            <person name="Wright S."/>
            <person name="Barry K."/>
            <person name="Edger P."/>
            <person name="Pires J.C."/>
            <person name="Schmutz J."/>
        </authorList>
    </citation>
    <scope>NUCLEOTIDE SEQUENCE</scope>
    <source>
        <tissue evidence="1">Leaf</tissue>
    </source>
</reference>
<comment type="caution">
    <text evidence="1">The sequence shown here is derived from an EMBL/GenBank/DDBJ whole genome shotgun (WGS) entry which is preliminary data.</text>
</comment>
<dbReference type="PANTHER" id="PTHR12029">
    <property type="entry name" value="RNA METHYLTRANSFERASE"/>
    <property type="match status" value="1"/>
</dbReference>
<dbReference type="InterPro" id="IPR045330">
    <property type="entry name" value="TRM3/TARBP1"/>
</dbReference>
<sequence>MLDCILASTSLPPSSLFASLLDAFPNLIKDIIEEDGKLGRDRCNYLTSLVGALCHLLKKLGANNNALQSFMSISFIPLLKLVDASDRELLNQIGELFINVVIETNSWVVVEENLVPLFVRFVGLSAEKFAANLIWDLCNLTERLLLQSLEHRSCTIHFFLPIIFKAFVSYRSFEISVHGQKQILLRKSFLEEIWKCCRTLFSLGTLERRDAYNVLSMLIKRDW</sequence>
<name>A0A8T1NZK9_CARIL</name>
<accession>A0A8T1NZK9</accession>
<evidence type="ECO:0000313" key="2">
    <source>
        <dbReference type="Proteomes" id="UP000811609"/>
    </source>
</evidence>
<dbReference type="GO" id="GO:0016423">
    <property type="term" value="F:tRNA (guanine) methyltransferase activity"/>
    <property type="evidence" value="ECO:0007669"/>
    <property type="project" value="TreeGrafter"/>
</dbReference>
<dbReference type="EMBL" id="CM031819">
    <property type="protein sequence ID" value="KAG6635865.1"/>
    <property type="molecule type" value="Genomic_DNA"/>
</dbReference>